<organism evidence="1 2">
    <name type="scientific">Deinococcus carri</name>
    <dbReference type="NCBI Taxonomy" id="1211323"/>
    <lineage>
        <taxon>Bacteria</taxon>
        <taxon>Thermotogati</taxon>
        <taxon>Deinococcota</taxon>
        <taxon>Deinococci</taxon>
        <taxon>Deinococcales</taxon>
        <taxon>Deinococcaceae</taxon>
        <taxon>Deinococcus</taxon>
    </lineage>
</organism>
<protein>
    <submittedName>
        <fullName evidence="1">Uncharacterized protein</fullName>
    </submittedName>
</protein>
<keyword evidence="2" id="KW-1185">Reference proteome</keyword>
<accession>A0ABP9WCI0</accession>
<gene>
    <name evidence="1" type="ORF">Dcar01_03803</name>
</gene>
<sequence length="101" mass="11346">MINVNHEGNDILLTLTGRPVLGRPVNGQSRAYWMFDGYTSDTLFLRLPRSPSLGDLDLVVTFDLDLRPESVQVSVRSASKPVIDLFRRFTAQLSLLLPLEC</sequence>
<proteinExistence type="predicted"/>
<dbReference type="Proteomes" id="UP001401887">
    <property type="component" value="Unassembled WGS sequence"/>
</dbReference>
<name>A0ABP9WCI0_9DEIO</name>
<evidence type="ECO:0000313" key="1">
    <source>
        <dbReference type="EMBL" id="GAA5515039.1"/>
    </source>
</evidence>
<dbReference type="EMBL" id="BAABRP010000034">
    <property type="protein sequence ID" value="GAA5515039.1"/>
    <property type="molecule type" value="Genomic_DNA"/>
</dbReference>
<evidence type="ECO:0000313" key="2">
    <source>
        <dbReference type="Proteomes" id="UP001401887"/>
    </source>
</evidence>
<comment type="caution">
    <text evidence="1">The sequence shown here is derived from an EMBL/GenBank/DDBJ whole genome shotgun (WGS) entry which is preliminary data.</text>
</comment>
<reference evidence="1 2" key="1">
    <citation type="submission" date="2024-02" db="EMBL/GenBank/DDBJ databases">
        <title>Deinococcus carri NBRC 110142.</title>
        <authorList>
            <person name="Ichikawa N."/>
            <person name="Katano-Makiyama Y."/>
            <person name="Hidaka K."/>
        </authorList>
    </citation>
    <scope>NUCLEOTIDE SEQUENCE [LARGE SCALE GENOMIC DNA]</scope>
    <source>
        <strain evidence="1 2">NBRC 110142</strain>
    </source>
</reference>